<feature type="chain" id="PRO_5045487891" description="chitinase" evidence="9">
    <location>
        <begin position="30"/>
        <end position="782"/>
    </location>
</feature>
<keyword evidence="7" id="KW-0624">Polysaccharide degradation</keyword>
<dbReference type="Proteomes" id="UP001201273">
    <property type="component" value="Unassembled WGS sequence"/>
</dbReference>
<dbReference type="PROSITE" id="PS01095">
    <property type="entry name" value="GH18_1"/>
    <property type="match status" value="1"/>
</dbReference>
<dbReference type="InterPro" id="IPR036573">
    <property type="entry name" value="CBM_sf_5/12"/>
</dbReference>
<evidence type="ECO:0000256" key="1">
    <source>
        <dbReference type="ARBA" id="ARBA00000822"/>
    </source>
</evidence>
<evidence type="ECO:0000256" key="7">
    <source>
        <dbReference type="ARBA" id="ARBA00023326"/>
    </source>
</evidence>
<dbReference type="InterPro" id="IPR050314">
    <property type="entry name" value="Glycosyl_Hydrlase_18"/>
</dbReference>
<dbReference type="InterPro" id="IPR011583">
    <property type="entry name" value="Chitinase_II/V-like_cat"/>
</dbReference>
<dbReference type="PANTHER" id="PTHR11177:SF317">
    <property type="entry name" value="CHITINASE 12-RELATED"/>
    <property type="match status" value="1"/>
</dbReference>
<dbReference type="PROSITE" id="PS51910">
    <property type="entry name" value="GH18_2"/>
    <property type="match status" value="1"/>
</dbReference>
<dbReference type="InterPro" id="IPR017853">
    <property type="entry name" value="GH"/>
</dbReference>
<dbReference type="CDD" id="cd12215">
    <property type="entry name" value="ChiC_BD"/>
    <property type="match status" value="2"/>
</dbReference>
<feature type="domain" description="GH18" evidence="10">
    <location>
        <begin position="130"/>
        <end position="504"/>
    </location>
</feature>
<evidence type="ECO:0000313" key="11">
    <source>
        <dbReference type="EMBL" id="MCE2594642.1"/>
    </source>
</evidence>
<keyword evidence="4" id="KW-0146">Chitin degradation</keyword>
<comment type="catalytic activity">
    <reaction evidence="1">
        <text>Random endo-hydrolysis of N-acetyl-beta-D-glucosaminide (1-&gt;4)-beta-linkages in chitin and chitodextrins.</text>
        <dbReference type="EC" id="3.2.1.14"/>
    </reaction>
</comment>
<feature type="signal peptide" evidence="9">
    <location>
        <begin position="1"/>
        <end position="29"/>
    </location>
</feature>
<dbReference type="Pfam" id="PF02839">
    <property type="entry name" value="CBM_5_12"/>
    <property type="match status" value="2"/>
</dbReference>
<keyword evidence="12" id="KW-1185">Reference proteome</keyword>
<evidence type="ECO:0000256" key="9">
    <source>
        <dbReference type="SAM" id="SignalP"/>
    </source>
</evidence>
<dbReference type="RefSeq" id="WP_233052175.1">
    <property type="nucleotide sequence ID" value="NZ_JAIMJA010000006.1"/>
</dbReference>
<evidence type="ECO:0000256" key="3">
    <source>
        <dbReference type="ARBA" id="ARBA00022801"/>
    </source>
</evidence>
<evidence type="ECO:0000256" key="4">
    <source>
        <dbReference type="ARBA" id="ARBA00023024"/>
    </source>
</evidence>
<comment type="caution">
    <text evidence="11">The sequence shown here is derived from an EMBL/GenBank/DDBJ whole genome shotgun (WGS) entry which is preliminary data.</text>
</comment>
<dbReference type="InterPro" id="IPR029070">
    <property type="entry name" value="Chitinase_insertion_sf"/>
</dbReference>
<dbReference type="InterPro" id="IPR001579">
    <property type="entry name" value="Glyco_hydro_18_chit_AS"/>
</dbReference>
<dbReference type="SMART" id="SM00495">
    <property type="entry name" value="ChtBD3"/>
    <property type="match status" value="2"/>
</dbReference>
<dbReference type="SUPFAM" id="SSF54556">
    <property type="entry name" value="Chitinase insertion domain"/>
    <property type="match status" value="1"/>
</dbReference>
<evidence type="ECO:0000256" key="2">
    <source>
        <dbReference type="ARBA" id="ARBA00012729"/>
    </source>
</evidence>
<evidence type="ECO:0000259" key="10">
    <source>
        <dbReference type="PROSITE" id="PS51910"/>
    </source>
</evidence>
<dbReference type="Gene3D" id="3.10.50.10">
    <property type="match status" value="1"/>
</dbReference>
<evidence type="ECO:0000313" key="12">
    <source>
        <dbReference type="Proteomes" id="UP001201273"/>
    </source>
</evidence>
<keyword evidence="5" id="KW-0119">Carbohydrate metabolism</keyword>
<sequence length="782" mass="85241">MSFTVFKKSKIACALAALAIVGTANYAAAAPAHDKTVIGYITQWEAWKTMPNHGIEKGAATHLNVDMSKYSILNFSFFGVAKDGSLHSGDYRNKAIYKKDSVQEPAPLLHEDLYSSWDYHILWGELDMISDFPGEWGNKEVKARIAAQGFVPHPTANGKWLHEPTGLSGKMPIPLKKEGGTLGLLDKAEQEGVTVMASIGGWSMSKHFPEMAADPIKRERFLQDVKRLMDMGFDGIDLDWEYPGFGGMNFDGRPDDFKNFEDLVVEIRRVIGPDKKISAAFAASPAKLEGFDWPKLDQYMDYFNMMTYDYEGGWSEKAGHNSPLYAYPTASAQDFNWHSMAQFLAAKNVTSSKINMGLAYYGRGVQTSEPADVGAKTNKRQVTFTVDGPLQSAADLTNWKNYEGQPNYVYIKQKMAGWTEHWDDVAKVPYLTKGNYFLSYDNEKSVGLKAEYVVDNNLGGVIVWQVAGDLECKGSYVPRGRYLKECTNLSLPLATVVDNVFNNTTPSAAPVLTVPGAQTVDSGATIELLLSATDADTQKLRFSADMGTVVATSDKTATLSYTAPTSKVDQTLTVNIKVSDGKKIDSKAVVIKVIGDSTIENNAPTLTVPASVEVVAGNTVAINVSAADQDAADTLTITSNMGELTQSGNNAVINYTAEKVTADTTVSIEVIVSDGTDTVKQTVLVNVKPAPIGNEWDANKIYNTGDSVMVNGVKYTAKWWTKGEKPGTSAVWAEFDDGSTQEWRADKVYTGGKLVTLNGVTYKAKWWTKGNNPADGGPWAAQ</sequence>
<dbReference type="SUPFAM" id="SSF51055">
    <property type="entry name" value="Carbohydrate binding domain"/>
    <property type="match status" value="2"/>
</dbReference>
<dbReference type="PANTHER" id="PTHR11177">
    <property type="entry name" value="CHITINASE"/>
    <property type="match status" value="1"/>
</dbReference>
<organism evidence="11 12">
    <name type="scientific">Motilimonas cestriensis</name>
    <dbReference type="NCBI Taxonomy" id="2742685"/>
    <lineage>
        <taxon>Bacteria</taxon>
        <taxon>Pseudomonadati</taxon>
        <taxon>Pseudomonadota</taxon>
        <taxon>Gammaproteobacteria</taxon>
        <taxon>Alteromonadales</taxon>
        <taxon>Alteromonadales genera incertae sedis</taxon>
        <taxon>Motilimonas</taxon>
    </lineage>
</organism>
<protein>
    <recommendedName>
        <fullName evidence="2">chitinase</fullName>
        <ecNumber evidence="2">3.2.1.14</ecNumber>
    </recommendedName>
</protein>
<dbReference type="SMART" id="SM00636">
    <property type="entry name" value="Glyco_18"/>
    <property type="match status" value="1"/>
</dbReference>
<evidence type="ECO:0000256" key="6">
    <source>
        <dbReference type="ARBA" id="ARBA00023295"/>
    </source>
</evidence>
<accession>A0ABS8W968</accession>
<evidence type="ECO:0000256" key="5">
    <source>
        <dbReference type="ARBA" id="ARBA00023277"/>
    </source>
</evidence>
<dbReference type="InterPro" id="IPR003610">
    <property type="entry name" value="CBM5/12"/>
</dbReference>
<dbReference type="SUPFAM" id="SSF51445">
    <property type="entry name" value="(Trans)glycosidases"/>
    <property type="match status" value="1"/>
</dbReference>
<keyword evidence="3 8" id="KW-0378">Hydrolase</keyword>
<dbReference type="Pfam" id="PF00704">
    <property type="entry name" value="Glyco_hydro_18"/>
    <property type="match status" value="1"/>
</dbReference>
<dbReference type="EMBL" id="JAIMJA010000006">
    <property type="protein sequence ID" value="MCE2594642.1"/>
    <property type="molecule type" value="Genomic_DNA"/>
</dbReference>
<reference evidence="11 12" key="1">
    <citation type="journal article" date="2022" name="Environ. Microbiol. Rep.">
        <title>Eco-phylogenetic analyses reveal divergent evolution of vitamin B12 metabolism in the marine bacterial family 'Psychromonadaceae'.</title>
        <authorList>
            <person name="Jin X."/>
            <person name="Yang Y."/>
            <person name="Cao H."/>
            <person name="Gao B."/>
            <person name="Zhao Z."/>
        </authorList>
    </citation>
    <scope>NUCLEOTIDE SEQUENCE [LARGE SCALE GENOMIC DNA]</scope>
    <source>
        <strain evidence="11 12">MKS20</strain>
    </source>
</reference>
<keyword evidence="9" id="KW-0732">Signal</keyword>
<dbReference type="Gene3D" id="2.10.10.20">
    <property type="entry name" value="Carbohydrate-binding module superfamily 5/12"/>
    <property type="match status" value="2"/>
</dbReference>
<name>A0ABS8W968_9GAMM</name>
<dbReference type="EC" id="3.2.1.14" evidence="2"/>
<evidence type="ECO:0000256" key="8">
    <source>
        <dbReference type="RuleBase" id="RU000489"/>
    </source>
</evidence>
<dbReference type="Gene3D" id="3.20.20.80">
    <property type="entry name" value="Glycosidases"/>
    <property type="match status" value="1"/>
</dbReference>
<dbReference type="InterPro" id="IPR001223">
    <property type="entry name" value="Glyco_hydro18_cat"/>
</dbReference>
<proteinExistence type="predicted"/>
<keyword evidence="6 8" id="KW-0326">Glycosidase</keyword>
<gene>
    <name evidence="11" type="ORF">K6Y31_07420</name>
</gene>